<proteinExistence type="predicted"/>
<name>A0A3Q8I2A6_SORCE</name>
<evidence type="ECO:0000259" key="4">
    <source>
        <dbReference type="Pfam" id="PF13480"/>
    </source>
</evidence>
<evidence type="ECO:0000256" key="2">
    <source>
        <dbReference type="ARBA" id="ARBA00022679"/>
    </source>
</evidence>
<protein>
    <submittedName>
        <fullName evidence="5">8-amino-7-oxononanoate synthase</fullName>
    </submittedName>
</protein>
<accession>A0A3Q8I2A6</accession>
<comment type="cofactor">
    <cofactor evidence="1">
        <name>pyridoxal 5'-phosphate</name>
        <dbReference type="ChEBI" id="CHEBI:597326"/>
    </cofactor>
</comment>
<dbReference type="Gene3D" id="3.40.640.10">
    <property type="entry name" value="Type I PLP-dependent aspartate aminotransferase-like (Major domain)"/>
    <property type="match status" value="1"/>
</dbReference>
<reference evidence="5" key="1">
    <citation type="journal article" date="2018" name="J. Ind. Microbiol. Biotechnol.">
        <title>Genome mining reveals uncommon alkylpyrones as type III PKS products from myxobacteria.</title>
        <authorList>
            <person name="Hug J.J."/>
            <person name="Panter F."/>
            <person name="Krug D."/>
            <person name="Muller R."/>
        </authorList>
    </citation>
    <scope>NUCLEOTIDE SEQUENCE</scope>
    <source>
        <strain evidence="5">So ce38</strain>
    </source>
</reference>
<dbReference type="PANTHER" id="PTHR13693:SF3">
    <property type="entry name" value="LD36009P"/>
    <property type="match status" value="1"/>
</dbReference>
<evidence type="ECO:0000313" key="5">
    <source>
        <dbReference type="EMBL" id="AYM52918.1"/>
    </source>
</evidence>
<dbReference type="Pfam" id="PF00155">
    <property type="entry name" value="Aminotran_1_2"/>
    <property type="match status" value="1"/>
</dbReference>
<feature type="domain" description="BioF2-like acetyltransferase" evidence="4">
    <location>
        <begin position="637"/>
        <end position="780"/>
    </location>
</feature>
<dbReference type="InterPro" id="IPR015424">
    <property type="entry name" value="PyrdxlP-dep_Trfase"/>
</dbReference>
<organism evidence="5">
    <name type="scientific">Sorangium cellulosum</name>
    <name type="common">Polyangium cellulosum</name>
    <dbReference type="NCBI Taxonomy" id="56"/>
    <lineage>
        <taxon>Bacteria</taxon>
        <taxon>Pseudomonadati</taxon>
        <taxon>Myxococcota</taxon>
        <taxon>Polyangia</taxon>
        <taxon>Polyangiales</taxon>
        <taxon>Polyangiaceae</taxon>
        <taxon>Sorangium</taxon>
    </lineage>
</organism>
<dbReference type="InterPro" id="IPR015421">
    <property type="entry name" value="PyrdxlP-dep_Trfase_major"/>
</dbReference>
<dbReference type="SUPFAM" id="SSF55729">
    <property type="entry name" value="Acyl-CoA N-acyltransferases (Nat)"/>
    <property type="match status" value="1"/>
</dbReference>
<dbReference type="InterPro" id="IPR015422">
    <property type="entry name" value="PyrdxlP-dep_Trfase_small"/>
</dbReference>
<dbReference type="InterPro" id="IPR038740">
    <property type="entry name" value="BioF2-like_GNAT_dom"/>
</dbReference>
<dbReference type="InterPro" id="IPR050087">
    <property type="entry name" value="AON_synthase_class-II"/>
</dbReference>
<dbReference type="GO" id="GO:0030170">
    <property type="term" value="F:pyridoxal phosphate binding"/>
    <property type="evidence" value="ECO:0007669"/>
    <property type="project" value="InterPro"/>
</dbReference>
<sequence length="813" mass="93364">MLRQEDRVAKIRHNNYFDTVDEVISDARKMGVLHLYTEDEALTGRRVRIKGRDLFHFGTTGYLGLEQDPRLKEAAIDAIRRYGTQFPLSKTYISHPLYRALEEKLERMYGHPVIITKNSTLGHIGVIPCVVRDEDAVILDQQVHWSVQNAAQLLKVRGIPVEMIRHSMLPMLEEKIQELSSRCQTIWYMADGVYSMYGDCAPVPELMKLSRRYPQLRLYFDDVHGMSWTGRNGCGYIMDQLGELPENVLLFGTLSKTFGASGAVLVCSDEKMHRRIKNFGGPLTFSAQLEPASVGAALASADIHLSPEIHDLQAALRDRIDHFNGLLAQTDLPLVVRNDSPVFFIGTGMPMVGYNFVNRLMDDGFYVNLGVYPAVAVKNTGVRITISRHNQREEMEGLVEAMVRHYPRALEETGTTKNAVRSIFQLPLLAGDEAVRKSDALRVHRADAIRSIDKDEWDRLMGRQSVFDWHGLSFLERAFRDNPRPEHNVSFRYITIRDEASRPVLVTFFCRALWKDDMLAPASVSRQLEERRKLDPYHLTSYVVSMGSLFTEGQHCYIDRSHPRWREAIGLMLDQVDITEERLSASTLVLRDFVYDEELNQLIHSHGFIKIDMPESCVVEDLSWPGLDGYLESLSARSRRHFKKDIQPYEGCFDVVVQEEASEREIDEFHSLYENVRASNFALNTFSFPRKLFAAMSAHPLWEFIVLYLKPEHDKRPRRLPVGVMFCYKNLGHTYVPSFIGMDYAYLKDYPIYRQLLFQTLWRARGLGFKKIDFGMTASFEKKKVGATLVPKVAYVQARDNFSMELMGAIQNR</sequence>
<dbReference type="InterPro" id="IPR004839">
    <property type="entry name" value="Aminotransferase_I/II_large"/>
</dbReference>
<evidence type="ECO:0000256" key="1">
    <source>
        <dbReference type="ARBA" id="ARBA00001933"/>
    </source>
</evidence>
<dbReference type="PANTHER" id="PTHR13693">
    <property type="entry name" value="CLASS II AMINOTRANSFERASE/8-AMINO-7-OXONONANOATE SYNTHASE"/>
    <property type="match status" value="1"/>
</dbReference>
<dbReference type="InterPro" id="IPR016181">
    <property type="entry name" value="Acyl_CoA_acyltransferase"/>
</dbReference>
<dbReference type="GO" id="GO:0016740">
    <property type="term" value="F:transferase activity"/>
    <property type="evidence" value="ECO:0007669"/>
    <property type="project" value="UniProtKB-KW"/>
</dbReference>
<dbReference type="Gene3D" id="3.90.1150.10">
    <property type="entry name" value="Aspartate Aminotransferase, domain 1"/>
    <property type="match status" value="1"/>
</dbReference>
<feature type="domain" description="Aminotransferase class I/classII large" evidence="3">
    <location>
        <begin position="55"/>
        <end position="401"/>
    </location>
</feature>
<dbReference type="EMBL" id="MH908888">
    <property type="protein sequence ID" value="AYM52918.1"/>
    <property type="molecule type" value="Genomic_DNA"/>
</dbReference>
<dbReference type="SUPFAM" id="SSF53383">
    <property type="entry name" value="PLP-dependent transferases"/>
    <property type="match status" value="1"/>
</dbReference>
<dbReference type="Pfam" id="PF13480">
    <property type="entry name" value="Acetyltransf_6"/>
    <property type="match status" value="1"/>
</dbReference>
<keyword evidence="2" id="KW-0808">Transferase</keyword>
<dbReference type="Gene3D" id="3.40.630.30">
    <property type="match status" value="1"/>
</dbReference>
<evidence type="ECO:0000259" key="3">
    <source>
        <dbReference type="Pfam" id="PF00155"/>
    </source>
</evidence>
<dbReference type="AlphaFoldDB" id="A0A3Q8I2A6"/>